<reference evidence="2" key="1">
    <citation type="journal article" date="2019" name="Int. J. Syst. Evol. Microbiol.">
        <title>The Global Catalogue of Microorganisms (GCM) 10K type strain sequencing project: providing services to taxonomists for standard genome sequencing and annotation.</title>
        <authorList>
            <consortium name="The Broad Institute Genomics Platform"/>
            <consortium name="The Broad Institute Genome Sequencing Center for Infectious Disease"/>
            <person name="Wu L."/>
            <person name="Ma J."/>
        </authorList>
    </citation>
    <scope>NUCLEOTIDE SEQUENCE [LARGE SCALE GENOMIC DNA]</scope>
    <source>
        <strain evidence="2">JCM 14303</strain>
    </source>
</reference>
<comment type="caution">
    <text evidence="1">The sequence shown here is derived from an EMBL/GenBank/DDBJ whole genome shotgun (WGS) entry which is preliminary data.</text>
</comment>
<sequence length="258" mass="28868">MRALPPYEQATLDLDLPVLEAWASRHPDRVAGLVVDRAGFEAGIGHVLLIVEIHDHTAVRRTHTELAPLLSRPEHLRVRTRFPEPVDLHVPPDRPVPLPPRVLTPYEQATLDLDLPVLKVWAEEHPGLVAEVNVDRQAFDSNVGHVVLVLEVRDHTAVRRTQAEVGALLQRPEHLRVRVWAPDPAELELLSRLVWDLQSTTDTQIAGTGPDPVTGLLQVALDRRDPEFTARLRAIHPGWIQVLPDPQEMPVPLARPVS</sequence>
<dbReference type="EMBL" id="BAAANC010000001">
    <property type="protein sequence ID" value="GAA1515846.1"/>
    <property type="molecule type" value="Genomic_DNA"/>
</dbReference>
<proteinExistence type="predicted"/>
<gene>
    <name evidence="1" type="ORF">GCM10009741_13100</name>
</gene>
<evidence type="ECO:0000313" key="1">
    <source>
        <dbReference type="EMBL" id="GAA1515846.1"/>
    </source>
</evidence>
<organism evidence="1 2">
    <name type="scientific">Kribbella lupini</name>
    <dbReference type="NCBI Taxonomy" id="291602"/>
    <lineage>
        <taxon>Bacteria</taxon>
        <taxon>Bacillati</taxon>
        <taxon>Actinomycetota</taxon>
        <taxon>Actinomycetes</taxon>
        <taxon>Propionibacteriales</taxon>
        <taxon>Kribbellaceae</taxon>
        <taxon>Kribbella</taxon>
    </lineage>
</organism>
<keyword evidence="2" id="KW-1185">Reference proteome</keyword>
<evidence type="ECO:0000313" key="2">
    <source>
        <dbReference type="Proteomes" id="UP001500363"/>
    </source>
</evidence>
<dbReference type="RefSeq" id="WP_344170876.1">
    <property type="nucleotide sequence ID" value="NZ_BAAANC010000001.1"/>
</dbReference>
<protein>
    <submittedName>
        <fullName evidence="1">Uncharacterized protein</fullName>
    </submittedName>
</protein>
<accession>A0ABP4L446</accession>
<dbReference type="Proteomes" id="UP001500363">
    <property type="component" value="Unassembled WGS sequence"/>
</dbReference>
<name>A0ABP4L446_9ACTN</name>